<dbReference type="Gene3D" id="1.20.1250.20">
    <property type="entry name" value="MFS general substrate transporter like domains"/>
    <property type="match status" value="2"/>
</dbReference>
<keyword evidence="6" id="KW-0997">Cell inner membrane</keyword>
<gene>
    <name evidence="12" type="primary">gluP</name>
    <name evidence="12" type="ORF">ACFQDM_18460</name>
</gene>
<keyword evidence="13" id="KW-1185">Reference proteome</keyword>
<feature type="transmembrane region" description="Helical" evidence="11">
    <location>
        <begin position="369"/>
        <end position="388"/>
    </location>
</feature>
<evidence type="ECO:0000313" key="12">
    <source>
        <dbReference type="EMBL" id="MFC6200061.1"/>
    </source>
</evidence>
<dbReference type="SUPFAM" id="SSF103473">
    <property type="entry name" value="MFS general substrate transporter"/>
    <property type="match status" value="1"/>
</dbReference>
<evidence type="ECO:0000256" key="9">
    <source>
        <dbReference type="ARBA" id="ARBA00022989"/>
    </source>
</evidence>
<feature type="transmembrane region" description="Helical" evidence="11">
    <location>
        <begin position="189"/>
        <end position="211"/>
    </location>
</feature>
<evidence type="ECO:0000256" key="7">
    <source>
        <dbReference type="ARBA" id="ARBA00022597"/>
    </source>
</evidence>
<keyword evidence="8 11" id="KW-0812">Transmembrane</keyword>
<comment type="function">
    <text evidence="1">Intake of glucose and galactose.</text>
</comment>
<evidence type="ECO:0000256" key="6">
    <source>
        <dbReference type="ARBA" id="ARBA00022519"/>
    </source>
</evidence>
<keyword evidence="10 11" id="KW-0472">Membrane</keyword>
<reference evidence="13" key="1">
    <citation type="journal article" date="2019" name="Int. J. Syst. Evol. Microbiol.">
        <title>The Global Catalogue of Microorganisms (GCM) 10K type strain sequencing project: providing services to taxonomists for standard genome sequencing and annotation.</title>
        <authorList>
            <consortium name="The Broad Institute Genomics Platform"/>
            <consortium name="The Broad Institute Genome Sequencing Center for Infectious Disease"/>
            <person name="Wu L."/>
            <person name="Ma J."/>
        </authorList>
    </citation>
    <scope>NUCLEOTIDE SEQUENCE [LARGE SCALE GENOMIC DNA]</scope>
    <source>
        <strain evidence="13">CGMCC-1.15741</strain>
    </source>
</reference>
<evidence type="ECO:0000256" key="1">
    <source>
        <dbReference type="ARBA" id="ARBA00003321"/>
    </source>
</evidence>
<comment type="caution">
    <text evidence="12">The sequence shown here is derived from an EMBL/GenBank/DDBJ whole genome shotgun (WGS) entry which is preliminary data.</text>
</comment>
<feature type="transmembrane region" description="Helical" evidence="11">
    <location>
        <begin position="148"/>
        <end position="169"/>
    </location>
</feature>
<keyword evidence="9 11" id="KW-1133">Transmembrane helix</keyword>
<dbReference type="InterPro" id="IPR050375">
    <property type="entry name" value="MFS_TsgA-like"/>
</dbReference>
<comment type="subcellular location">
    <subcellularLocation>
        <location evidence="2">Cell inner membrane</location>
        <topology evidence="2">Multi-pass membrane protein</topology>
    </subcellularLocation>
</comment>
<sequence length="432" mass="45260">MSDAERAPSKQQPSLAAAFASVTTLFFAWGLITSLVDPLVAAVKSIFTLSNLEAQLSAFAFFIAYGVFSIPAAMLVARLKSVWSVVLAICLMIVACLIIMGAADIDTYEGVLCGLFVMASGITILQVAANPLAAALGPPEKSHFRLTFSQAFNALGTVVGPLVGAHLLLDGIEVPEGEVLTETVRAGALGSIDFAFLIISFLLAALAIFIWSSRKKIKAGDVSETGAMGFAQTLKEVRSSKWALLGGAAIFLYVGSEVAIGTQMALFLNDDAIWSMSLQQAGYYVSFYWFGAMVGRFLGSALLLRIRAPVLMAAATACAALLCLFVLVVGGVPAGYAALAIGLFNSIMFPVIFSITLERSSAAQEATSGFLCMSIIGGAFLPLMAGSIADAAGYVMAFIVPLAGYVLLHVFAQMAMRSTVVAADDHDVSAIH</sequence>
<evidence type="ECO:0000256" key="10">
    <source>
        <dbReference type="ARBA" id="ARBA00023136"/>
    </source>
</evidence>
<feature type="transmembrane region" description="Helical" evidence="11">
    <location>
        <begin position="336"/>
        <end position="357"/>
    </location>
</feature>
<dbReference type="InterPro" id="IPR011701">
    <property type="entry name" value="MFS"/>
</dbReference>
<feature type="transmembrane region" description="Helical" evidence="11">
    <location>
        <begin position="82"/>
        <end position="103"/>
    </location>
</feature>
<evidence type="ECO:0000256" key="8">
    <source>
        <dbReference type="ARBA" id="ARBA00022692"/>
    </source>
</evidence>
<proteinExistence type="inferred from homology"/>
<feature type="transmembrane region" description="Helical" evidence="11">
    <location>
        <begin position="311"/>
        <end position="330"/>
    </location>
</feature>
<keyword evidence="7" id="KW-0762">Sugar transport</keyword>
<dbReference type="PANTHER" id="PTHR43702:SF3">
    <property type="entry name" value="PROTEIN TSGA"/>
    <property type="match status" value="1"/>
</dbReference>
<dbReference type="Proteomes" id="UP001596303">
    <property type="component" value="Unassembled WGS sequence"/>
</dbReference>
<dbReference type="Pfam" id="PF07690">
    <property type="entry name" value="MFS_1"/>
    <property type="match status" value="1"/>
</dbReference>
<dbReference type="InterPro" id="IPR005964">
    <property type="entry name" value="Glc/Gal_transptr_bac"/>
</dbReference>
<organism evidence="12 13">
    <name type="scientific">Ponticaulis profundi</name>
    <dbReference type="NCBI Taxonomy" id="2665222"/>
    <lineage>
        <taxon>Bacteria</taxon>
        <taxon>Pseudomonadati</taxon>
        <taxon>Pseudomonadota</taxon>
        <taxon>Alphaproteobacteria</taxon>
        <taxon>Hyphomonadales</taxon>
        <taxon>Hyphomonadaceae</taxon>
        <taxon>Ponticaulis</taxon>
    </lineage>
</organism>
<evidence type="ECO:0000256" key="2">
    <source>
        <dbReference type="ARBA" id="ARBA00004429"/>
    </source>
</evidence>
<protein>
    <submittedName>
        <fullName evidence="12">Glucose/galactose MFS transporter</fullName>
    </submittedName>
</protein>
<accession>A0ABW1SFR0</accession>
<feature type="transmembrane region" description="Helical" evidence="11">
    <location>
        <begin position="115"/>
        <end position="136"/>
    </location>
</feature>
<feature type="transmembrane region" description="Helical" evidence="11">
    <location>
        <begin position="242"/>
        <end position="266"/>
    </location>
</feature>
<evidence type="ECO:0000256" key="3">
    <source>
        <dbReference type="ARBA" id="ARBA00009120"/>
    </source>
</evidence>
<name>A0ABW1SFR0_9PROT</name>
<keyword evidence="4" id="KW-0813">Transport</keyword>
<dbReference type="EMBL" id="JBHSSW010000066">
    <property type="protein sequence ID" value="MFC6200061.1"/>
    <property type="molecule type" value="Genomic_DNA"/>
</dbReference>
<evidence type="ECO:0000256" key="4">
    <source>
        <dbReference type="ARBA" id="ARBA00022448"/>
    </source>
</evidence>
<dbReference type="PANTHER" id="PTHR43702">
    <property type="entry name" value="L-FUCOSE-PROTON SYMPORTER"/>
    <property type="match status" value="1"/>
</dbReference>
<evidence type="ECO:0000256" key="5">
    <source>
        <dbReference type="ARBA" id="ARBA00022475"/>
    </source>
</evidence>
<dbReference type="RefSeq" id="WP_377381928.1">
    <property type="nucleotide sequence ID" value="NZ_JBHSSW010000066.1"/>
</dbReference>
<feature type="transmembrane region" description="Helical" evidence="11">
    <location>
        <begin position="394"/>
        <end position="412"/>
    </location>
</feature>
<feature type="transmembrane region" description="Helical" evidence="11">
    <location>
        <begin position="56"/>
        <end position="75"/>
    </location>
</feature>
<evidence type="ECO:0000256" key="11">
    <source>
        <dbReference type="SAM" id="Phobius"/>
    </source>
</evidence>
<dbReference type="InterPro" id="IPR036259">
    <property type="entry name" value="MFS_trans_sf"/>
</dbReference>
<comment type="similarity">
    <text evidence="3">Belongs to the major facilitator superfamily. FHS transporter (TC 2.A.1.7) family.</text>
</comment>
<feature type="transmembrane region" description="Helical" evidence="11">
    <location>
        <begin position="15"/>
        <end position="36"/>
    </location>
</feature>
<keyword evidence="5" id="KW-1003">Cell membrane</keyword>
<evidence type="ECO:0000313" key="13">
    <source>
        <dbReference type="Proteomes" id="UP001596303"/>
    </source>
</evidence>
<feature type="transmembrane region" description="Helical" evidence="11">
    <location>
        <begin position="286"/>
        <end position="304"/>
    </location>
</feature>
<dbReference type="NCBIfam" id="TIGR01272">
    <property type="entry name" value="gluP"/>
    <property type="match status" value="1"/>
</dbReference>